<sequence>MSREKSREKNLVTRPTSVFTLLVLLCVSLLAGCGQSRPTDFYMLTSDHVPLNAASLPARTMAIGALIVPGYLDRPGVVVRAADGTGLTVPRFNVWAEPLQQGMRRVLSSMLAEPMLRENVTMLPMGADRPDTAYALHIEVLRMDADTKGNVVLEARWALLDRENRTMLGRGSFASSETVNLPPFGTSQMFDAIVAAESRLVQGFARDLAKVLPKTLERRVHKPDRPDRTAR</sequence>
<reference evidence="2" key="2">
    <citation type="submission" date="2021-04" db="EMBL/GenBank/DDBJ databases">
        <authorList>
            <person name="Gilroy R."/>
        </authorList>
    </citation>
    <scope>NUCLEOTIDE SEQUENCE</scope>
    <source>
        <strain evidence="2">ChiHecec2B26-446</strain>
    </source>
</reference>
<evidence type="ECO:0000313" key="3">
    <source>
        <dbReference type="Proteomes" id="UP000886752"/>
    </source>
</evidence>
<feature type="domain" description="ABC-type transport auxiliary lipoprotein component" evidence="1">
    <location>
        <begin position="51"/>
        <end position="209"/>
    </location>
</feature>
<dbReference type="Proteomes" id="UP000886752">
    <property type="component" value="Unassembled WGS sequence"/>
</dbReference>
<dbReference type="Gene3D" id="3.40.50.10610">
    <property type="entry name" value="ABC-type transport auxiliary lipoprotein component"/>
    <property type="match status" value="1"/>
</dbReference>
<dbReference type="Pfam" id="PF03886">
    <property type="entry name" value="ABC_trans_aux"/>
    <property type="match status" value="1"/>
</dbReference>
<name>A0A9D1TPP4_9BACT</name>
<evidence type="ECO:0000313" key="2">
    <source>
        <dbReference type="EMBL" id="HIV99645.1"/>
    </source>
</evidence>
<comment type="caution">
    <text evidence="2">The sequence shown here is derived from an EMBL/GenBank/DDBJ whole genome shotgun (WGS) entry which is preliminary data.</text>
</comment>
<gene>
    <name evidence="2" type="ORF">H9894_00380</name>
</gene>
<reference evidence="2" key="1">
    <citation type="journal article" date="2021" name="PeerJ">
        <title>Extensive microbial diversity within the chicken gut microbiome revealed by metagenomics and culture.</title>
        <authorList>
            <person name="Gilroy R."/>
            <person name="Ravi A."/>
            <person name="Getino M."/>
            <person name="Pursley I."/>
            <person name="Horton D.L."/>
            <person name="Alikhan N.F."/>
            <person name="Baker D."/>
            <person name="Gharbi K."/>
            <person name="Hall N."/>
            <person name="Watson M."/>
            <person name="Adriaenssens E.M."/>
            <person name="Foster-Nyarko E."/>
            <person name="Jarju S."/>
            <person name="Secka A."/>
            <person name="Antonio M."/>
            <person name="Oren A."/>
            <person name="Chaudhuri R.R."/>
            <person name="La Ragione R."/>
            <person name="Hildebrand F."/>
            <person name="Pallen M.J."/>
        </authorList>
    </citation>
    <scope>NUCLEOTIDE SEQUENCE</scope>
    <source>
        <strain evidence="2">ChiHecec2B26-446</strain>
    </source>
</reference>
<proteinExistence type="predicted"/>
<dbReference type="SUPFAM" id="SSF159594">
    <property type="entry name" value="XCC0632-like"/>
    <property type="match status" value="1"/>
</dbReference>
<dbReference type="InterPro" id="IPR005586">
    <property type="entry name" value="ABC_trans_aux"/>
</dbReference>
<accession>A0A9D1TPP4</accession>
<dbReference type="EMBL" id="DXHV01000007">
    <property type="protein sequence ID" value="HIV99645.1"/>
    <property type="molecule type" value="Genomic_DNA"/>
</dbReference>
<organism evidence="2 3">
    <name type="scientific">Candidatus Desulfovibrio intestinipullorum</name>
    <dbReference type="NCBI Taxonomy" id="2838536"/>
    <lineage>
        <taxon>Bacteria</taxon>
        <taxon>Pseudomonadati</taxon>
        <taxon>Thermodesulfobacteriota</taxon>
        <taxon>Desulfovibrionia</taxon>
        <taxon>Desulfovibrionales</taxon>
        <taxon>Desulfovibrionaceae</taxon>
        <taxon>Desulfovibrio</taxon>
    </lineage>
</organism>
<protein>
    <submittedName>
        <fullName evidence="2">PqiC family protein</fullName>
    </submittedName>
</protein>
<dbReference type="PROSITE" id="PS51257">
    <property type="entry name" value="PROKAR_LIPOPROTEIN"/>
    <property type="match status" value="1"/>
</dbReference>
<evidence type="ECO:0000259" key="1">
    <source>
        <dbReference type="Pfam" id="PF03886"/>
    </source>
</evidence>
<dbReference type="AlphaFoldDB" id="A0A9D1TPP4"/>